<feature type="transmembrane region" description="Helical" evidence="6">
    <location>
        <begin position="258"/>
        <end position="279"/>
    </location>
</feature>
<dbReference type="EMBL" id="BSDQ01000001">
    <property type="protein sequence ID" value="GLI32400.1"/>
    <property type="molecule type" value="Genomic_DNA"/>
</dbReference>
<evidence type="ECO:0000256" key="2">
    <source>
        <dbReference type="ARBA" id="ARBA00022692"/>
    </source>
</evidence>
<evidence type="ECO:0000256" key="5">
    <source>
        <dbReference type="SAM" id="MobiDB-lite"/>
    </source>
</evidence>
<feature type="transmembrane region" description="Helical" evidence="6">
    <location>
        <begin position="201"/>
        <end position="222"/>
    </location>
</feature>
<gene>
    <name evidence="8" type="ORF">BCONGLO52_32410</name>
</gene>
<keyword evidence="9" id="KW-1185">Reference proteome</keyword>
<comment type="subcellular location">
    <subcellularLocation>
        <location evidence="1">Membrane</location>
        <topology evidence="1">Multi-pass membrane protein</topology>
    </subcellularLocation>
</comment>
<organism evidence="8 9">
    <name type="scientific">Brachybacterium conglomeratum</name>
    <dbReference type="NCBI Taxonomy" id="47846"/>
    <lineage>
        <taxon>Bacteria</taxon>
        <taxon>Bacillati</taxon>
        <taxon>Actinomycetota</taxon>
        <taxon>Actinomycetes</taxon>
        <taxon>Micrococcales</taxon>
        <taxon>Dermabacteraceae</taxon>
        <taxon>Brachybacterium</taxon>
    </lineage>
</organism>
<reference evidence="8" key="1">
    <citation type="submission" date="2022-12" db="EMBL/GenBank/DDBJ databases">
        <title>Reference genome sequencing for broad-spectrum identification of bacterial and archaeal isolates by mass spectrometry.</title>
        <authorList>
            <person name="Sekiguchi Y."/>
            <person name="Tourlousse D.M."/>
        </authorList>
    </citation>
    <scope>NUCLEOTIDE SEQUENCE</scope>
    <source>
        <strain evidence="8">5-2</strain>
    </source>
</reference>
<evidence type="ECO:0000256" key="6">
    <source>
        <dbReference type="SAM" id="Phobius"/>
    </source>
</evidence>
<feature type="transmembrane region" description="Helical" evidence="6">
    <location>
        <begin position="170"/>
        <end position="194"/>
    </location>
</feature>
<accession>A0ABQ5RKK1</accession>
<feature type="transmembrane region" description="Helical" evidence="6">
    <location>
        <begin position="63"/>
        <end position="84"/>
    </location>
</feature>
<keyword evidence="3 6" id="KW-1133">Transmembrane helix</keyword>
<proteinExistence type="predicted"/>
<feature type="region of interest" description="Disordered" evidence="5">
    <location>
        <begin position="1"/>
        <end position="41"/>
    </location>
</feature>
<feature type="transmembrane region" description="Helical" evidence="6">
    <location>
        <begin position="96"/>
        <end position="116"/>
    </location>
</feature>
<evidence type="ECO:0000313" key="8">
    <source>
        <dbReference type="EMBL" id="GLI32400.1"/>
    </source>
</evidence>
<dbReference type="PANTHER" id="PTHR43229:SF3">
    <property type="entry name" value="ABC-TYPE MULTIDRUG TRANSPORT SYSTEM, PERMEASE COMPONENT"/>
    <property type="match status" value="1"/>
</dbReference>
<name>A0ABQ5RKK1_9MICO</name>
<keyword evidence="4 6" id="KW-0472">Membrane</keyword>
<evidence type="ECO:0000313" key="9">
    <source>
        <dbReference type="Proteomes" id="UP001144451"/>
    </source>
</evidence>
<dbReference type="PANTHER" id="PTHR43229">
    <property type="entry name" value="NODULATION PROTEIN J"/>
    <property type="match status" value="1"/>
</dbReference>
<comment type="caution">
    <text evidence="8">The sequence shown here is derived from an EMBL/GenBank/DDBJ whole genome shotgun (WGS) entry which is preliminary data.</text>
</comment>
<feature type="transmembrane region" description="Helical" evidence="6">
    <location>
        <begin position="137"/>
        <end position="164"/>
    </location>
</feature>
<keyword evidence="2 6" id="KW-0812">Transmembrane</keyword>
<evidence type="ECO:0000256" key="1">
    <source>
        <dbReference type="ARBA" id="ARBA00004141"/>
    </source>
</evidence>
<dbReference type="InterPro" id="IPR051784">
    <property type="entry name" value="Nod_factor_ABC_transporter"/>
</dbReference>
<evidence type="ECO:0000256" key="4">
    <source>
        <dbReference type="ARBA" id="ARBA00023136"/>
    </source>
</evidence>
<dbReference type="Proteomes" id="UP001144451">
    <property type="component" value="Unassembled WGS sequence"/>
</dbReference>
<feature type="domain" description="ABC-2 type transporter transmembrane" evidence="7">
    <location>
        <begin position="63"/>
        <end position="243"/>
    </location>
</feature>
<dbReference type="InterPro" id="IPR013525">
    <property type="entry name" value="ABC2_TM"/>
</dbReference>
<dbReference type="Pfam" id="PF01061">
    <property type="entry name" value="ABC2_membrane"/>
    <property type="match status" value="1"/>
</dbReference>
<protein>
    <submittedName>
        <fullName evidence="8">ABC transporter</fullName>
    </submittedName>
</protein>
<evidence type="ECO:0000259" key="7">
    <source>
        <dbReference type="Pfam" id="PF01061"/>
    </source>
</evidence>
<evidence type="ECO:0000256" key="3">
    <source>
        <dbReference type="ARBA" id="ARBA00022989"/>
    </source>
</evidence>
<sequence length="288" mass="29742">MSTDAHPASTTSPAPTRPRSAAMTAAPTTALSSARPRTAAAPSAATRTVRYALHTTRMTVTNVMFMLFTIAMPVGMYLLFGMMFGDQGGGDAQGMIMVNMAAYGGLGAAVTAGTQIQEDQRSGFLRQLIVAGLSPRSFLVGSVMAASAVIVPALLAVGVVGIASGVEVSVATFLATIAVLWLGLLPTILIGIVLGMVLKGGTAMAGGVITMMAMAIFGGLWMPLEMFPGWMQQIGHAIPTYWISQLGTWSLQGGEVPVTGLLVIGAWTLGLGVLCAVSLRRAVGLTRR</sequence>